<reference evidence="10 11" key="1">
    <citation type="submission" date="2019-07" db="EMBL/GenBank/DDBJ databases">
        <title>Genomes of Cafeteria roenbergensis.</title>
        <authorList>
            <person name="Fischer M.G."/>
            <person name="Hackl T."/>
            <person name="Roman M."/>
        </authorList>
    </citation>
    <scope>NUCLEOTIDE SEQUENCE [LARGE SCALE GENOMIC DNA]</scope>
    <source>
        <strain evidence="6 11">BVI</strain>
        <strain evidence="7 13">Cflag</strain>
        <strain evidence="9 10">E4-10P</strain>
        <strain evidence="8 12">RCC970-E3</strain>
    </source>
</reference>
<gene>
    <name evidence="9" type="ORF">FNF27_05210</name>
    <name evidence="8" type="ORF">FNF28_02577</name>
    <name evidence="6" type="ORF">FNF29_04160</name>
    <name evidence="7" type="ORF">FNF31_01506</name>
</gene>
<dbReference type="Proteomes" id="UP000322899">
    <property type="component" value="Unassembled WGS sequence"/>
</dbReference>
<evidence type="ECO:0000313" key="11">
    <source>
        <dbReference type="Proteomes" id="UP000323011"/>
    </source>
</evidence>
<accession>A0A5A8E804</accession>
<dbReference type="Proteomes" id="UP000323011">
    <property type="component" value="Unassembled WGS sequence"/>
</dbReference>
<dbReference type="EMBL" id="VLTO01000035">
    <property type="protein sequence ID" value="KAA0173284.1"/>
    <property type="molecule type" value="Genomic_DNA"/>
</dbReference>
<dbReference type="EMBL" id="VLTN01000023">
    <property type="protein sequence ID" value="KAA0152046.1"/>
    <property type="molecule type" value="Genomic_DNA"/>
</dbReference>
<evidence type="ECO:0000313" key="10">
    <source>
        <dbReference type="Proteomes" id="UP000322899"/>
    </source>
</evidence>
<evidence type="ECO:0000313" key="7">
    <source>
        <dbReference type="EMBL" id="KAA0166280.1"/>
    </source>
</evidence>
<dbReference type="InterPro" id="IPR000819">
    <property type="entry name" value="Peptidase_M17_C"/>
</dbReference>
<keyword evidence="4" id="KW-0378">Hydrolase</keyword>
<dbReference type="PRINTS" id="PR00481">
    <property type="entry name" value="LAMNOPPTDASE"/>
</dbReference>
<evidence type="ECO:0000313" key="13">
    <source>
        <dbReference type="Proteomes" id="UP000325113"/>
    </source>
</evidence>
<dbReference type="EMBL" id="VLTM01000009">
    <property type="protein sequence ID" value="KAA0166280.1"/>
    <property type="molecule type" value="Genomic_DNA"/>
</dbReference>
<dbReference type="AlphaFoldDB" id="A0A5A8E804"/>
<dbReference type="OrthoDB" id="10041421at2759"/>
<dbReference type="Gene3D" id="3.40.630.10">
    <property type="entry name" value="Zn peptidases"/>
    <property type="match status" value="1"/>
</dbReference>
<evidence type="ECO:0000256" key="3">
    <source>
        <dbReference type="ARBA" id="ARBA00022670"/>
    </source>
</evidence>
<evidence type="ECO:0000313" key="12">
    <source>
        <dbReference type="Proteomes" id="UP000324907"/>
    </source>
</evidence>
<dbReference type="EMBL" id="VLTL01000030">
    <property type="protein sequence ID" value="KAA0168158.1"/>
    <property type="molecule type" value="Genomic_DNA"/>
</dbReference>
<evidence type="ECO:0000259" key="5">
    <source>
        <dbReference type="PROSITE" id="PS00631"/>
    </source>
</evidence>
<dbReference type="Proteomes" id="UP000324907">
    <property type="component" value="Unassembled WGS sequence"/>
</dbReference>
<dbReference type="OMA" id="ISCFKAP"/>
<dbReference type="Proteomes" id="UP000325113">
    <property type="component" value="Unassembled WGS sequence"/>
</dbReference>
<dbReference type="InterPro" id="IPR011356">
    <property type="entry name" value="Leucine_aapep/pepB"/>
</dbReference>
<dbReference type="PROSITE" id="PS00631">
    <property type="entry name" value="CYTOSOL_AP"/>
    <property type="match status" value="1"/>
</dbReference>
<dbReference type="GO" id="GO:0070006">
    <property type="term" value="F:metalloaminopeptidase activity"/>
    <property type="evidence" value="ECO:0007669"/>
    <property type="project" value="InterPro"/>
</dbReference>
<keyword evidence="11" id="KW-1185">Reference proteome</keyword>
<organism evidence="9 10">
    <name type="scientific">Cafeteria roenbergensis</name>
    <name type="common">Marine flagellate</name>
    <dbReference type="NCBI Taxonomy" id="33653"/>
    <lineage>
        <taxon>Eukaryota</taxon>
        <taxon>Sar</taxon>
        <taxon>Stramenopiles</taxon>
        <taxon>Bigyra</taxon>
        <taxon>Opalozoa</taxon>
        <taxon>Bicosoecida</taxon>
        <taxon>Cafeteriaceae</taxon>
        <taxon>Cafeteria</taxon>
    </lineage>
</organism>
<dbReference type="Pfam" id="PF00883">
    <property type="entry name" value="Peptidase_M17"/>
    <property type="match status" value="1"/>
</dbReference>
<keyword evidence="2" id="KW-0031">Aminopeptidase</keyword>
<dbReference type="GO" id="GO:0005737">
    <property type="term" value="C:cytoplasm"/>
    <property type="evidence" value="ECO:0007669"/>
    <property type="project" value="InterPro"/>
</dbReference>
<evidence type="ECO:0000313" key="9">
    <source>
        <dbReference type="EMBL" id="KAA0173284.1"/>
    </source>
</evidence>
<dbReference type="PANTHER" id="PTHR11963">
    <property type="entry name" value="LEUCINE AMINOPEPTIDASE-RELATED"/>
    <property type="match status" value="1"/>
</dbReference>
<dbReference type="PANTHER" id="PTHR11963:SF48">
    <property type="entry name" value="DIPEPTIDASE B, ISOFORM A"/>
    <property type="match status" value="1"/>
</dbReference>
<evidence type="ECO:0000313" key="6">
    <source>
        <dbReference type="EMBL" id="KAA0152046.1"/>
    </source>
</evidence>
<name>A0A5A8E804_CAFRO</name>
<comment type="caution">
    <text evidence="9">The sequence shown here is derived from an EMBL/GenBank/DDBJ whole genome shotgun (WGS) entry which is preliminary data.</text>
</comment>
<evidence type="ECO:0000256" key="1">
    <source>
        <dbReference type="ARBA" id="ARBA00009528"/>
    </source>
</evidence>
<proteinExistence type="inferred from homology"/>
<dbReference type="GO" id="GO:0030145">
    <property type="term" value="F:manganese ion binding"/>
    <property type="evidence" value="ECO:0007669"/>
    <property type="project" value="InterPro"/>
</dbReference>
<sequence length="529" mass="53819">MPVPVASVAASAKADENDAVVLVVRDLASVASQYPGVAAAAAVDAKFASRVSVVPEAGVAGGRVIVSCTGPLTRDFDDPRCISTAAKAGITAAISAGSVRPVVHVAADLSGLEGEYGRATLLAAAGAFDGTYATLQTREARGEATAEPIETLSFFFEGVGEAEAADAVAKATAVELGRRVARDICSGDPERMAPPKAAEYVEAAFAGLPNVTVTVEGDLPTIEKDYPLLASVCRASRKVPRHHPRVVTVTYTPAGGATKSTTIVGKGVTYDTGGADIKAGGIMAGMKRDKGGAAAAAGFLRTVAELQPEGGSYTALLGFVRNSVGTECYVGDEIITGHAGRSVLVVNTDAEGRMVMADLLSVARKNATEAVAAGTLPADAFHLLTCATLTGHAVVAMGTYPIAIDNAVAASRGATGTARAIQAAAHVVGDPFEVSTLRPEDYAFVASKHPSYDVLQCNTAPSSRTPRGHQFPMAFLVMASGLSDHGRASDVPLAYTHLDIAGAASRGDVASGYETGSPVLGLAAHFLGI</sequence>
<dbReference type="SUPFAM" id="SSF53187">
    <property type="entry name" value="Zn-dependent exopeptidases"/>
    <property type="match status" value="1"/>
</dbReference>
<protein>
    <recommendedName>
        <fullName evidence="5">Cytosol aminopeptidase domain-containing protein</fullName>
    </recommendedName>
</protein>
<evidence type="ECO:0000256" key="4">
    <source>
        <dbReference type="ARBA" id="ARBA00022801"/>
    </source>
</evidence>
<comment type="similarity">
    <text evidence="1">Belongs to the peptidase M17 family.</text>
</comment>
<dbReference type="GO" id="GO:0006508">
    <property type="term" value="P:proteolysis"/>
    <property type="evidence" value="ECO:0007669"/>
    <property type="project" value="UniProtKB-KW"/>
</dbReference>
<feature type="domain" description="Cytosol aminopeptidase" evidence="5">
    <location>
        <begin position="347"/>
        <end position="354"/>
    </location>
</feature>
<evidence type="ECO:0000256" key="2">
    <source>
        <dbReference type="ARBA" id="ARBA00022438"/>
    </source>
</evidence>
<evidence type="ECO:0000313" key="8">
    <source>
        <dbReference type="EMBL" id="KAA0168158.1"/>
    </source>
</evidence>
<keyword evidence="3" id="KW-0645">Protease</keyword>